<dbReference type="InterPro" id="IPR029063">
    <property type="entry name" value="SAM-dependent_MTases_sf"/>
</dbReference>
<keyword evidence="2" id="KW-0472">Membrane</keyword>
<keyword evidence="2" id="KW-1133">Transmembrane helix</keyword>
<reference evidence="5" key="1">
    <citation type="journal article" date="2019" name="Int. J. Syst. Evol. Microbiol.">
        <title>The Global Catalogue of Microorganisms (GCM) 10K type strain sequencing project: providing services to taxonomists for standard genome sequencing and annotation.</title>
        <authorList>
            <consortium name="The Broad Institute Genomics Platform"/>
            <consortium name="The Broad Institute Genome Sequencing Center for Infectious Disease"/>
            <person name="Wu L."/>
            <person name="Ma J."/>
        </authorList>
    </citation>
    <scope>NUCLEOTIDE SEQUENCE [LARGE SCALE GENOMIC DNA]</scope>
    <source>
        <strain evidence="5">KCTC 42953</strain>
    </source>
</reference>
<dbReference type="PANTHER" id="PTHR43318:SF1">
    <property type="entry name" value="POLYSACCHARIDE BIOSYNTHESIS PROTEIN EPSC-RELATED"/>
    <property type="match status" value="1"/>
</dbReference>
<dbReference type="Gene3D" id="3.40.50.720">
    <property type="entry name" value="NAD(P)-binding Rossmann-like Domain"/>
    <property type="match status" value="2"/>
</dbReference>
<dbReference type="InterPro" id="IPR036291">
    <property type="entry name" value="NAD(P)-bd_dom_sf"/>
</dbReference>
<evidence type="ECO:0000313" key="4">
    <source>
        <dbReference type="EMBL" id="MFC3193465.1"/>
    </source>
</evidence>
<dbReference type="Pfam" id="PF02719">
    <property type="entry name" value="Polysacc_synt_2"/>
    <property type="match status" value="1"/>
</dbReference>
<feature type="domain" description="Polysaccharide biosynthesis protein CapD-like" evidence="3">
    <location>
        <begin position="283"/>
        <end position="562"/>
    </location>
</feature>
<dbReference type="InterPro" id="IPR051203">
    <property type="entry name" value="Polysaccharide_Synthase-Rel"/>
</dbReference>
<dbReference type="EMBL" id="JBHRTS010000002">
    <property type="protein sequence ID" value="MFC3193465.1"/>
    <property type="molecule type" value="Genomic_DNA"/>
</dbReference>
<comment type="caution">
    <text evidence="4">The sequence shown here is derived from an EMBL/GenBank/DDBJ whole genome shotgun (WGS) entry which is preliminary data.</text>
</comment>
<protein>
    <submittedName>
        <fullName evidence="4">Polysaccharide biosynthesis protein</fullName>
    </submittedName>
</protein>
<keyword evidence="2" id="KW-0812">Transmembrane</keyword>
<dbReference type="PANTHER" id="PTHR43318">
    <property type="entry name" value="UDP-N-ACETYLGLUCOSAMINE 4,6-DEHYDRATASE"/>
    <property type="match status" value="1"/>
</dbReference>
<name>A0ABV7J9B5_9GAMM</name>
<sequence>MLKRVLHLRIAVVCHDLLMVWLAWMAGFFIRYSIWPDSPPLVFWSAEIMMVMVLQGLVSFRFNMYRGLWRFASMPDLINLVKSATIGTLVIALFFVLLNRLEGIPRSVLLLYPVILLILWGGPRITYRLWKDKYFNLNNSTIPRAIVIGAGHLADAFIRNASSTRSCHVLSIIDDSEALKGAHLRGVKIQSGLEDLSLTVSELQADLVVIAKQRPSSALIRQVVDQLAETACTIRIAPDPDDQDHHLLNVNQLQPLTVEDLLGREKIELDWSGVAAYIKNKSVLVTGGGGSIGSELCRQLARFGVSQLSIVDHSEFNLYLVDKALSEMDLLVHSHLCDVTNNSHLYHIFKQTQPDVVFHAAAYKHVPLLESHACEGYLNNVIGTKNVADCCADFAVDKMVLISTDKAVNPCSVMGATKRLAEKYCQLKNQQSQTDFFTVRFGNVLGSAGSVVPLFEQQIAAGGPLTVTHEKMERYFMTIEEACQLILQSLVLENDNDVLVLDMGQPVKIKSLAERMIALSGKAGEIKISITGLRSGEKLYEELHYDMESLIPTETQKIRAVKHSNQQPEQLNQQILQAAKMARRFEQDQLKKMLGQMVPEFKGNELRVIQSNPQTTEQKQS</sequence>
<gene>
    <name evidence="4" type="ORF">ACFODZ_04310</name>
</gene>
<dbReference type="RefSeq" id="WP_077410248.1">
    <property type="nucleotide sequence ID" value="NZ_JBHRTS010000002.1"/>
</dbReference>
<evidence type="ECO:0000256" key="1">
    <source>
        <dbReference type="ARBA" id="ARBA00007430"/>
    </source>
</evidence>
<comment type="similarity">
    <text evidence="1">Belongs to the polysaccharide synthase family.</text>
</comment>
<dbReference type="Proteomes" id="UP001595533">
    <property type="component" value="Unassembled WGS sequence"/>
</dbReference>
<dbReference type="Pfam" id="PF13727">
    <property type="entry name" value="CoA_binding_3"/>
    <property type="match status" value="1"/>
</dbReference>
<feature type="transmembrane region" description="Helical" evidence="2">
    <location>
        <begin position="41"/>
        <end position="60"/>
    </location>
</feature>
<evidence type="ECO:0000313" key="5">
    <source>
        <dbReference type="Proteomes" id="UP001595533"/>
    </source>
</evidence>
<keyword evidence="5" id="KW-1185">Reference proteome</keyword>
<evidence type="ECO:0000259" key="3">
    <source>
        <dbReference type="Pfam" id="PF02719"/>
    </source>
</evidence>
<dbReference type="InterPro" id="IPR003869">
    <property type="entry name" value="Polysac_CapD-like"/>
</dbReference>
<evidence type="ECO:0000256" key="2">
    <source>
        <dbReference type="SAM" id="Phobius"/>
    </source>
</evidence>
<accession>A0ABV7J9B5</accession>
<feature type="transmembrane region" description="Helical" evidence="2">
    <location>
        <begin position="80"/>
        <end position="98"/>
    </location>
</feature>
<feature type="transmembrane region" description="Helical" evidence="2">
    <location>
        <begin position="12"/>
        <end position="35"/>
    </location>
</feature>
<dbReference type="CDD" id="cd05237">
    <property type="entry name" value="UDP_invert_4-6DH_SDR_e"/>
    <property type="match status" value="1"/>
</dbReference>
<dbReference type="SUPFAM" id="SSF53335">
    <property type="entry name" value="S-adenosyl-L-methionine-dependent methyltransferases"/>
    <property type="match status" value="1"/>
</dbReference>
<dbReference type="SUPFAM" id="SSF51735">
    <property type="entry name" value="NAD(P)-binding Rossmann-fold domains"/>
    <property type="match status" value="1"/>
</dbReference>
<organism evidence="4 5">
    <name type="scientific">Marinicella sediminis</name>
    <dbReference type="NCBI Taxonomy" id="1792834"/>
    <lineage>
        <taxon>Bacteria</taxon>
        <taxon>Pseudomonadati</taxon>
        <taxon>Pseudomonadota</taxon>
        <taxon>Gammaproteobacteria</taxon>
        <taxon>Lysobacterales</taxon>
        <taxon>Marinicellaceae</taxon>
        <taxon>Marinicella</taxon>
    </lineage>
</organism>
<proteinExistence type="inferred from homology"/>